<keyword evidence="6 7" id="KW-0472">Membrane</keyword>
<evidence type="ECO:0000256" key="2">
    <source>
        <dbReference type="ARBA" id="ARBA00010792"/>
    </source>
</evidence>
<comment type="similarity">
    <text evidence="2 7">Belongs to the DedA family.</text>
</comment>
<evidence type="ECO:0000256" key="5">
    <source>
        <dbReference type="ARBA" id="ARBA00022989"/>
    </source>
</evidence>
<feature type="transmembrane region" description="Helical" evidence="7">
    <location>
        <begin position="135"/>
        <end position="159"/>
    </location>
</feature>
<evidence type="ECO:0000256" key="4">
    <source>
        <dbReference type="ARBA" id="ARBA00022692"/>
    </source>
</evidence>
<protein>
    <submittedName>
        <fullName evidence="9">DedA family protein</fullName>
    </submittedName>
</protein>
<feature type="domain" description="VTT" evidence="8">
    <location>
        <begin position="30"/>
        <end position="156"/>
    </location>
</feature>
<proteinExistence type="inferred from homology"/>
<accession>A0ABT2YVR0</accession>
<dbReference type="EMBL" id="JAOVZB010000007">
    <property type="protein sequence ID" value="MCV2403972.1"/>
    <property type="molecule type" value="Genomic_DNA"/>
</dbReference>
<evidence type="ECO:0000256" key="6">
    <source>
        <dbReference type="ARBA" id="ARBA00023136"/>
    </source>
</evidence>
<evidence type="ECO:0000313" key="9">
    <source>
        <dbReference type="EMBL" id="MCV2403972.1"/>
    </source>
</evidence>
<reference evidence="9 10" key="1">
    <citation type="submission" date="2022-10" db="EMBL/GenBank/DDBJ databases">
        <title>Marinomonas transparenta sp. nov. and Marinomonas sargassi sp. nov., isolated from marine alga (Sargassum natans (L.) Gaillon).</title>
        <authorList>
            <person name="Wang Y."/>
        </authorList>
    </citation>
    <scope>NUCLEOTIDE SEQUENCE [LARGE SCALE GENOMIC DNA]</scope>
    <source>
        <strain evidence="9 10">C2222</strain>
    </source>
</reference>
<dbReference type="Proteomes" id="UP001209713">
    <property type="component" value="Unassembled WGS sequence"/>
</dbReference>
<gene>
    <name evidence="9" type="ORF">OFY17_13970</name>
</gene>
<dbReference type="PANTHER" id="PTHR30353">
    <property type="entry name" value="INNER MEMBRANE PROTEIN DEDA-RELATED"/>
    <property type="match status" value="1"/>
</dbReference>
<comment type="subcellular location">
    <subcellularLocation>
        <location evidence="1 7">Cell membrane</location>
        <topology evidence="1 7">Multi-pass membrane protein</topology>
    </subcellularLocation>
</comment>
<comment type="caution">
    <text evidence="9">The sequence shown here is derived from an EMBL/GenBank/DDBJ whole genome shotgun (WGS) entry which is preliminary data.</text>
</comment>
<evidence type="ECO:0000256" key="7">
    <source>
        <dbReference type="RuleBase" id="RU367016"/>
    </source>
</evidence>
<organism evidence="9 10">
    <name type="scientific">Marinomonas sargassi</name>
    <dbReference type="NCBI Taxonomy" id="2984494"/>
    <lineage>
        <taxon>Bacteria</taxon>
        <taxon>Pseudomonadati</taxon>
        <taxon>Pseudomonadota</taxon>
        <taxon>Gammaproteobacteria</taxon>
        <taxon>Oceanospirillales</taxon>
        <taxon>Oceanospirillaceae</taxon>
        <taxon>Marinomonas</taxon>
    </lineage>
</organism>
<feature type="transmembrane region" description="Helical" evidence="7">
    <location>
        <begin position="12"/>
        <end position="38"/>
    </location>
</feature>
<sequence>MTEYVLALVPEYGLYLIFIVVMIACLGIPLPSAILVLTSGSLAAAEDLNIWQVFAVTFFAFSLGDQLSFNVARWAGPSLLVRMQKINRLSLLIVKSERMLDKHGALAIVLSRTIFSPVGPYIAYVSGAVRMSWPVFSSSSVIGAFLWTTAYTLMGYLFATDLPQVSNLVISAMVVSISAIGAICCGIWLMLAWKKFESTDVSTS</sequence>
<keyword evidence="4 7" id="KW-0812">Transmembrane</keyword>
<dbReference type="InterPro" id="IPR032816">
    <property type="entry name" value="VTT_dom"/>
</dbReference>
<feature type="transmembrane region" description="Helical" evidence="7">
    <location>
        <begin position="50"/>
        <end position="69"/>
    </location>
</feature>
<name>A0ABT2YVR0_9GAMM</name>
<keyword evidence="3 7" id="KW-1003">Cell membrane</keyword>
<dbReference type="Pfam" id="PF09335">
    <property type="entry name" value="VTT_dom"/>
    <property type="match status" value="1"/>
</dbReference>
<evidence type="ECO:0000256" key="3">
    <source>
        <dbReference type="ARBA" id="ARBA00022475"/>
    </source>
</evidence>
<feature type="transmembrane region" description="Helical" evidence="7">
    <location>
        <begin position="165"/>
        <end position="191"/>
    </location>
</feature>
<evidence type="ECO:0000256" key="1">
    <source>
        <dbReference type="ARBA" id="ARBA00004651"/>
    </source>
</evidence>
<evidence type="ECO:0000313" key="10">
    <source>
        <dbReference type="Proteomes" id="UP001209713"/>
    </source>
</evidence>
<dbReference type="RefSeq" id="WP_263531356.1">
    <property type="nucleotide sequence ID" value="NZ_JAOVZB010000007.1"/>
</dbReference>
<dbReference type="PANTHER" id="PTHR30353:SF0">
    <property type="entry name" value="TRANSMEMBRANE PROTEIN"/>
    <property type="match status" value="1"/>
</dbReference>
<keyword evidence="10" id="KW-1185">Reference proteome</keyword>
<dbReference type="InterPro" id="IPR032818">
    <property type="entry name" value="DedA-like"/>
</dbReference>
<feature type="transmembrane region" description="Helical" evidence="7">
    <location>
        <begin position="104"/>
        <end position="123"/>
    </location>
</feature>
<evidence type="ECO:0000259" key="8">
    <source>
        <dbReference type="Pfam" id="PF09335"/>
    </source>
</evidence>
<keyword evidence="5 7" id="KW-1133">Transmembrane helix</keyword>